<reference evidence="3" key="1">
    <citation type="journal article" date="2019" name="Int. J. Syst. Evol. Microbiol.">
        <title>The Global Catalogue of Microorganisms (GCM) 10K type strain sequencing project: providing services to taxonomists for standard genome sequencing and annotation.</title>
        <authorList>
            <consortium name="The Broad Institute Genomics Platform"/>
            <consortium name="The Broad Institute Genome Sequencing Center for Infectious Disease"/>
            <person name="Wu L."/>
            <person name="Ma J."/>
        </authorList>
    </citation>
    <scope>NUCLEOTIDE SEQUENCE [LARGE SCALE GENOMIC DNA]</scope>
    <source>
        <strain evidence="3">CGMCC 1.12477</strain>
    </source>
</reference>
<dbReference type="Proteomes" id="UP001597351">
    <property type="component" value="Unassembled WGS sequence"/>
</dbReference>
<evidence type="ECO:0000313" key="3">
    <source>
        <dbReference type="Proteomes" id="UP001597351"/>
    </source>
</evidence>
<feature type="domain" description="ER-bound oxygenase mpaB/mpaB'/Rubber oxygenase catalytic" evidence="1">
    <location>
        <begin position="45"/>
        <end position="266"/>
    </location>
</feature>
<protein>
    <submittedName>
        <fullName evidence="2">Oxygenase MpaB family protein</fullName>
        <ecNumber evidence="2">1.-.-.-</ecNumber>
    </submittedName>
</protein>
<evidence type="ECO:0000259" key="1">
    <source>
        <dbReference type="Pfam" id="PF09995"/>
    </source>
</evidence>
<dbReference type="EC" id="1.-.-.-" evidence="2"/>
<accession>A0ABW4TLB3</accession>
<keyword evidence="2" id="KW-0560">Oxidoreductase</keyword>
<dbReference type="GO" id="GO:0016491">
    <property type="term" value="F:oxidoreductase activity"/>
    <property type="evidence" value="ECO:0007669"/>
    <property type="project" value="UniProtKB-KW"/>
</dbReference>
<dbReference type="RefSeq" id="WP_343916346.1">
    <property type="nucleotide sequence ID" value="NZ_BAAAJT010000002.1"/>
</dbReference>
<keyword evidence="3" id="KW-1185">Reference proteome</keyword>
<name>A0ABW4TLB3_9ACTN</name>
<organism evidence="2 3">
    <name type="scientific">Nocardioides aestuarii</name>
    <dbReference type="NCBI Taxonomy" id="252231"/>
    <lineage>
        <taxon>Bacteria</taxon>
        <taxon>Bacillati</taxon>
        <taxon>Actinomycetota</taxon>
        <taxon>Actinomycetes</taxon>
        <taxon>Propionibacteriales</taxon>
        <taxon>Nocardioidaceae</taxon>
        <taxon>Nocardioides</taxon>
    </lineage>
</organism>
<dbReference type="PANTHER" id="PTHR36151">
    <property type="entry name" value="BLR2777 PROTEIN"/>
    <property type="match status" value="1"/>
</dbReference>
<dbReference type="InterPro" id="IPR018713">
    <property type="entry name" value="MPAB/Lcp_cat_dom"/>
</dbReference>
<proteinExistence type="predicted"/>
<dbReference type="Pfam" id="PF09995">
    <property type="entry name" value="MPAB_Lcp_cat"/>
    <property type="match status" value="1"/>
</dbReference>
<dbReference type="PANTHER" id="PTHR36151:SF3">
    <property type="entry name" value="ER-BOUND OXYGENASE MPAB_MPAB'_RUBBER OXYGENASE CATALYTIC DOMAIN-CONTAINING PROTEIN"/>
    <property type="match status" value="1"/>
</dbReference>
<comment type="caution">
    <text evidence="2">The sequence shown here is derived from an EMBL/GenBank/DDBJ whole genome shotgun (WGS) entry which is preliminary data.</text>
</comment>
<dbReference type="EMBL" id="JBHUGD010000003">
    <property type="protein sequence ID" value="MFD1946312.1"/>
    <property type="molecule type" value="Genomic_DNA"/>
</dbReference>
<gene>
    <name evidence="2" type="ORF">ACFSDE_05870</name>
</gene>
<evidence type="ECO:0000313" key="2">
    <source>
        <dbReference type="EMBL" id="MFD1946312.1"/>
    </source>
</evidence>
<sequence length="289" mass="31719">MTVRARLGDALFRLTAGPDGPKHRERIHGRPGPRWFDPASPIGIVHGDAAMYVGGLRALLLQTLHPAAMTAVSEHSDYRTDMLGRLANTSRFLAVTTFGHEDDAAAAVAAVRRIHERVTGVLDDGTPYRADDPHLLEWVHVAEVDSFLAAHQVYGRRPLDQAGRDEYVRQTGEVARRLGVLDPPTTEAELADRIESFRPELRATEHAQEAVKYVVLRPPLSVVARPAYGVLVAAAVGLLPRWTRRPLRLPWLPVSERTVVRALGTAATGTIRWVMTPGRDSARELADAG</sequence>